<organism evidence="3 4">
    <name type="scientific">Shewanella cyperi</name>
    <dbReference type="NCBI Taxonomy" id="2814292"/>
    <lineage>
        <taxon>Bacteria</taxon>
        <taxon>Pseudomonadati</taxon>
        <taxon>Pseudomonadota</taxon>
        <taxon>Gammaproteobacteria</taxon>
        <taxon>Alteromonadales</taxon>
        <taxon>Shewanellaceae</taxon>
        <taxon>Shewanella</taxon>
    </lineage>
</organism>
<dbReference type="Pfam" id="PF12697">
    <property type="entry name" value="Abhydrolase_6"/>
    <property type="match status" value="1"/>
</dbReference>
<evidence type="ECO:0000256" key="1">
    <source>
        <dbReference type="SAM" id="Phobius"/>
    </source>
</evidence>
<feature type="domain" description="AB hydrolase-1" evidence="2">
    <location>
        <begin position="4"/>
        <end position="243"/>
    </location>
</feature>
<dbReference type="Proteomes" id="UP000663281">
    <property type="component" value="Chromosome"/>
</dbReference>
<gene>
    <name evidence="3" type="ORF">JYB88_10335</name>
</gene>
<evidence type="ECO:0000259" key="2">
    <source>
        <dbReference type="Pfam" id="PF12697"/>
    </source>
</evidence>
<dbReference type="Gene3D" id="3.40.50.1820">
    <property type="entry name" value="alpha/beta hydrolase"/>
    <property type="match status" value="1"/>
</dbReference>
<keyword evidence="1" id="KW-0472">Membrane</keyword>
<dbReference type="KEGG" id="scyp:JYB88_10335"/>
<keyword evidence="3" id="KW-0378">Hydrolase</keyword>
<dbReference type="InterPro" id="IPR000073">
    <property type="entry name" value="AB_hydrolase_1"/>
</dbReference>
<dbReference type="AlphaFoldDB" id="A0A974XHU6"/>
<keyword evidence="1" id="KW-0812">Transmembrane</keyword>
<keyword evidence="1" id="KW-1133">Transmembrane helix</keyword>
<reference evidence="3 4" key="1">
    <citation type="submission" date="2021-03" db="EMBL/GenBank/DDBJ databases">
        <title>Novel species identification of genus Shewanella.</title>
        <authorList>
            <person name="Liu G."/>
            <person name="Zhang Q."/>
        </authorList>
    </citation>
    <scope>NUCLEOTIDE SEQUENCE [LARGE SCALE GENOMIC DNA]</scope>
    <source>
        <strain evidence="3 4">FJAT-53726</strain>
    </source>
</reference>
<keyword evidence="4" id="KW-1185">Reference proteome</keyword>
<dbReference type="GO" id="GO:0016787">
    <property type="term" value="F:hydrolase activity"/>
    <property type="evidence" value="ECO:0007669"/>
    <property type="project" value="UniProtKB-KW"/>
</dbReference>
<dbReference type="InterPro" id="IPR050471">
    <property type="entry name" value="AB_hydrolase"/>
</dbReference>
<evidence type="ECO:0000313" key="3">
    <source>
        <dbReference type="EMBL" id="QSX28685.1"/>
    </source>
</evidence>
<dbReference type="PANTHER" id="PTHR43433:SF5">
    <property type="entry name" value="AB HYDROLASE-1 DOMAIN-CONTAINING PROTEIN"/>
    <property type="match status" value="1"/>
</dbReference>
<dbReference type="EMBL" id="CP071504">
    <property type="protein sequence ID" value="QSX28685.1"/>
    <property type="molecule type" value="Genomic_DNA"/>
</dbReference>
<sequence>MTTLVMLRGLGRDRRHWEGFDDKLRALDVKVLCLDLPGNGTLAERKSPLRVEEYADELSHRLDTLGVGACVVLGISFGGMVALSLAARDQRVRAVWVLGSSDRHSPWFRRFSLPAVVFAGVTAAASVLRQRVLPDPRPEIGLVETAIVKLVSHQRGEDWELIARWSRLHQVACTSLGNMLRQLWAAWRFEAPPVNCPSYFIHGKNDRLVHPCCSESLAGRYGAPVHYLPNGGHDLALDVQPQLLALLTDVVAD</sequence>
<evidence type="ECO:0000313" key="4">
    <source>
        <dbReference type="Proteomes" id="UP000663281"/>
    </source>
</evidence>
<accession>A0A974XHU6</accession>
<dbReference type="SUPFAM" id="SSF53474">
    <property type="entry name" value="alpha/beta-Hydrolases"/>
    <property type="match status" value="1"/>
</dbReference>
<protein>
    <submittedName>
        <fullName evidence="3">Alpha/beta hydrolase</fullName>
    </submittedName>
</protein>
<proteinExistence type="predicted"/>
<feature type="transmembrane region" description="Helical" evidence="1">
    <location>
        <begin position="107"/>
        <end position="128"/>
    </location>
</feature>
<name>A0A974XHU6_9GAMM</name>
<dbReference type="InterPro" id="IPR029058">
    <property type="entry name" value="AB_hydrolase_fold"/>
</dbReference>
<feature type="transmembrane region" description="Helical" evidence="1">
    <location>
        <begin position="65"/>
        <end position="87"/>
    </location>
</feature>
<dbReference type="RefSeq" id="WP_207324062.1">
    <property type="nucleotide sequence ID" value="NZ_CP071504.1"/>
</dbReference>
<dbReference type="PANTHER" id="PTHR43433">
    <property type="entry name" value="HYDROLASE, ALPHA/BETA FOLD FAMILY PROTEIN"/>
    <property type="match status" value="1"/>
</dbReference>